<sequence length="77" mass="8150">MVWTGPRSRWRRASAGEGTQLAGFTKFGTQISVSRGQGFQVAGVWQSNAEPTRASKEAASRGTTRSASLGGRFCTVG</sequence>
<evidence type="ECO:0000313" key="3">
    <source>
        <dbReference type="Proteomes" id="UP000275436"/>
    </source>
</evidence>
<dbReference type="EMBL" id="QKOD01000010">
    <property type="protein sequence ID" value="RNJ42614.1"/>
    <property type="molecule type" value="Genomic_DNA"/>
</dbReference>
<evidence type="ECO:0000313" key="2">
    <source>
        <dbReference type="EMBL" id="RNJ42614.1"/>
    </source>
</evidence>
<reference evidence="2 3" key="1">
    <citation type="journal article" date="2018" name="Mol. Plant Microbe Interact.">
        <title>Taxonomically Different Co-Microsymbionts of a Relict Legume, Oxytropis popoviana, Have Complementary Sets of Symbiotic Genes and Together Increase the Efficiency of Plant Nodulation.</title>
        <authorList>
            <person name="Safronova V."/>
            <person name="Belimov A."/>
            <person name="Sazanova A."/>
            <person name="Chirak E."/>
            <person name="Verkhozina A."/>
            <person name="Kuznetsova I."/>
            <person name="Andronov E."/>
            <person name="Puhalsky J."/>
            <person name="Tikhonovich I."/>
        </authorList>
    </citation>
    <scope>NUCLEOTIDE SEQUENCE [LARGE SCALE GENOMIC DNA]</scope>
    <source>
        <strain evidence="2 3">Opo-235</strain>
    </source>
</reference>
<gene>
    <name evidence="2" type="ORF">DNR46_28060</name>
</gene>
<proteinExistence type="predicted"/>
<name>A0A3M9X3L1_9HYPH</name>
<organism evidence="2 3">
    <name type="scientific">Mesorhizobium japonicum</name>
    <dbReference type="NCBI Taxonomy" id="2066070"/>
    <lineage>
        <taxon>Bacteria</taxon>
        <taxon>Pseudomonadati</taxon>
        <taxon>Pseudomonadota</taxon>
        <taxon>Alphaproteobacteria</taxon>
        <taxon>Hyphomicrobiales</taxon>
        <taxon>Phyllobacteriaceae</taxon>
        <taxon>Mesorhizobium</taxon>
    </lineage>
</organism>
<dbReference type="AlphaFoldDB" id="A0A3M9X3L1"/>
<evidence type="ECO:0000256" key="1">
    <source>
        <dbReference type="SAM" id="MobiDB-lite"/>
    </source>
</evidence>
<dbReference type="Proteomes" id="UP000275436">
    <property type="component" value="Unassembled WGS sequence"/>
</dbReference>
<comment type="caution">
    <text evidence="2">The sequence shown here is derived from an EMBL/GenBank/DDBJ whole genome shotgun (WGS) entry which is preliminary data.</text>
</comment>
<feature type="region of interest" description="Disordered" evidence="1">
    <location>
        <begin position="48"/>
        <end position="77"/>
    </location>
</feature>
<accession>A0A3M9X3L1</accession>
<protein>
    <submittedName>
        <fullName evidence="2">Uncharacterized protein</fullName>
    </submittedName>
</protein>